<evidence type="ECO:0000256" key="1">
    <source>
        <dbReference type="SAM" id="MobiDB-lite"/>
    </source>
</evidence>
<name>X8DB66_MYCXE</name>
<gene>
    <name evidence="2" type="ORF">I553_3889</name>
</gene>
<feature type="compositionally biased region" description="Basic and acidic residues" evidence="1">
    <location>
        <begin position="39"/>
        <end position="49"/>
    </location>
</feature>
<comment type="caution">
    <text evidence="2">The sequence shown here is derived from an EMBL/GenBank/DDBJ whole genome shotgun (WGS) entry which is preliminary data.</text>
</comment>
<dbReference type="AlphaFoldDB" id="X8DB66"/>
<proteinExistence type="predicted"/>
<sequence>MSVSLRQKDRPRPPMIWACGGKTAVAHNKSGRVRRFRSRQRESPRRCRD</sequence>
<accession>X8DB66</accession>
<organism evidence="2">
    <name type="scientific">Mycobacterium xenopi 4042</name>
    <dbReference type="NCBI Taxonomy" id="1299334"/>
    <lineage>
        <taxon>Bacteria</taxon>
        <taxon>Bacillati</taxon>
        <taxon>Actinomycetota</taxon>
        <taxon>Actinomycetes</taxon>
        <taxon>Mycobacteriales</taxon>
        <taxon>Mycobacteriaceae</taxon>
        <taxon>Mycobacterium</taxon>
    </lineage>
</organism>
<reference evidence="2" key="1">
    <citation type="submission" date="2014-01" db="EMBL/GenBank/DDBJ databases">
        <authorList>
            <person name="Brown-Elliot B."/>
            <person name="Wallace R."/>
            <person name="Lenaerts A."/>
            <person name="Ordway D."/>
            <person name="DeGroote M.A."/>
            <person name="Parker T."/>
            <person name="Sizemore C."/>
            <person name="Tallon L.J."/>
            <person name="Sadzewicz L.K."/>
            <person name="Sengamalay N."/>
            <person name="Fraser C.M."/>
            <person name="Hine E."/>
            <person name="Shefchek K.A."/>
            <person name="Das S.P."/>
            <person name="Tettelin H."/>
        </authorList>
    </citation>
    <scope>NUCLEOTIDE SEQUENCE [LARGE SCALE GENOMIC DNA]</scope>
    <source>
        <strain evidence="2">4042</strain>
    </source>
</reference>
<evidence type="ECO:0000313" key="2">
    <source>
        <dbReference type="EMBL" id="EUA65847.1"/>
    </source>
</evidence>
<dbReference type="EMBL" id="JAOB01000025">
    <property type="protein sequence ID" value="EUA65847.1"/>
    <property type="molecule type" value="Genomic_DNA"/>
</dbReference>
<feature type="region of interest" description="Disordered" evidence="1">
    <location>
        <begin position="23"/>
        <end position="49"/>
    </location>
</feature>
<protein>
    <submittedName>
        <fullName evidence="2">Uncharacterized protein</fullName>
    </submittedName>
</protein>
<feature type="compositionally biased region" description="Basic residues" evidence="1">
    <location>
        <begin position="29"/>
        <end position="38"/>
    </location>
</feature>